<dbReference type="PATRIC" id="fig|237368.3.peg.4297"/>
<protein>
    <submittedName>
        <fullName evidence="2">Agmatine deiminase</fullName>
        <ecNumber evidence="2">3.5.3.12</ecNumber>
    </submittedName>
</protein>
<sequence>MYKKNLVRYRMPAEWEQHKATWLSWPHNPTDWPGKMSSVQKIYAELTQKLAAVEEVCILVNSERHEMRARTYLKQAHADLTNIHFHHISTNRSWIRDYGPVFVADNRTKRKLKRIMRFRFNGWARYPAHQKDDSVPLELAHRLNLKMISTKWKKVPLVLEGGSIDVNGFGTLVTTEECLLDQNVQPRNPGITKSELEKLFMEYLGITNVIWLNKGIEGDDTHGHVDDICRFVDRRTMVLAMETNSSDANALVLAENLERLKQVRLEDMSRPTVVTLPMPRPIYFKKWRLPASYANFYIANKIVLVPIFNDPADQKALGILADLFPARDVIGVHAVDLLIGLGGFHCITLQEPVLGIQH</sequence>
<dbReference type="Pfam" id="PF04371">
    <property type="entry name" value="PAD_porph"/>
    <property type="match status" value="1"/>
</dbReference>
<evidence type="ECO:0000313" key="3">
    <source>
        <dbReference type="Proteomes" id="UP000030652"/>
    </source>
</evidence>
<dbReference type="EMBL" id="JRYO01000272">
    <property type="protein sequence ID" value="KHE90270.1"/>
    <property type="molecule type" value="Genomic_DNA"/>
</dbReference>
<dbReference type="GO" id="GO:0047632">
    <property type="term" value="F:agmatine deiminase activity"/>
    <property type="evidence" value="ECO:0007669"/>
    <property type="project" value="UniProtKB-EC"/>
</dbReference>
<comment type="caution">
    <text evidence="2">The sequence shown here is derived from an EMBL/GenBank/DDBJ whole genome shotgun (WGS) entry which is preliminary data.</text>
</comment>
<name>A0A0B0EHW5_9BACT</name>
<proteinExistence type="predicted"/>
<dbReference type="EC" id="3.5.3.12" evidence="2"/>
<gene>
    <name evidence="2" type="primary">aguA</name>
    <name evidence="2" type="ORF">SCABRO_03998</name>
</gene>
<dbReference type="PANTHER" id="PTHR31377:SF0">
    <property type="entry name" value="AGMATINE DEIMINASE-RELATED"/>
    <property type="match status" value="1"/>
</dbReference>
<dbReference type="Gene3D" id="3.75.10.10">
    <property type="entry name" value="L-arginine/glycine Amidinotransferase, Chain A"/>
    <property type="match status" value="1"/>
</dbReference>
<keyword evidence="1 2" id="KW-0378">Hydrolase</keyword>
<dbReference type="InterPro" id="IPR007466">
    <property type="entry name" value="Peptidyl-Arg-deiminase_porph"/>
</dbReference>
<dbReference type="AlphaFoldDB" id="A0A0B0EHW5"/>
<dbReference type="PANTHER" id="PTHR31377">
    <property type="entry name" value="AGMATINE DEIMINASE-RELATED"/>
    <property type="match status" value="1"/>
</dbReference>
<reference evidence="2 3" key="1">
    <citation type="submission" date="2014-10" db="EMBL/GenBank/DDBJ databases">
        <title>Draft genome of anammox bacterium scalindua brodae, obtained using differential coverage binning of sequence data from two enrichment reactors.</title>
        <authorList>
            <person name="Speth D.R."/>
            <person name="Russ L."/>
            <person name="Kartal B."/>
            <person name="Op den Camp H.J."/>
            <person name="Dutilh B.E."/>
            <person name="Jetten M.S."/>
        </authorList>
    </citation>
    <scope>NUCLEOTIDE SEQUENCE [LARGE SCALE GENOMIC DNA]</scope>
    <source>
        <strain evidence="2">RU1</strain>
    </source>
</reference>
<dbReference type="GO" id="GO:0009446">
    <property type="term" value="P:putrescine biosynthetic process"/>
    <property type="evidence" value="ECO:0007669"/>
    <property type="project" value="InterPro"/>
</dbReference>
<dbReference type="eggNOG" id="COG2957">
    <property type="taxonomic scope" value="Bacteria"/>
</dbReference>
<organism evidence="2 3">
    <name type="scientific">Candidatus Scalindua brodae</name>
    <dbReference type="NCBI Taxonomy" id="237368"/>
    <lineage>
        <taxon>Bacteria</taxon>
        <taxon>Pseudomonadati</taxon>
        <taxon>Planctomycetota</taxon>
        <taxon>Candidatus Brocadiia</taxon>
        <taxon>Candidatus Brocadiales</taxon>
        <taxon>Candidatus Scalinduaceae</taxon>
        <taxon>Candidatus Scalindua</taxon>
    </lineage>
</organism>
<evidence type="ECO:0000256" key="1">
    <source>
        <dbReference type="ARBA" id="ARBA00022801"/>
    </source>
</evidence>
<evidence type="ECO:0000313" key="2">
    <source>
        <dbReference type="EMBL" id="KHE90270.1"/>
    </source>
</evidence>
<dbReference type="GO" id="GO:0004668">
    <property type="term" value="F:protein-arginine deiminase activity"/>
    <property type="evidence" value="ECO:0007669"/>
    <property type="project" value="InterPro"/>
</dbReference>
<dbReference type="Proteomes" id="UP000030652">
    <property type="component" value="Unassembled WGS sequence"/>
</dbReference>
<accession>A0A0B0EHW5</accession>
<dbReference type="SUPFAM" id="SSF55909">
    <property type="entry name" value="Pentein"/>
    <property type="match status" value="1"/>
</dbReference>